<keyword evidence="5" id="KW-0413">Isomerase</keyword>
<evidence type="ECO:0000256" key="6">
    <source>
        <dbReference type="ARBA" id="ARBA00034617"/>
    </source>
</evidence>
<dbReference type="Pfam" id="PF13245">
    <property type="entry name" value="AAA_19"/>
    <property type="match status" value="1"/>
</dbReference>
<dbReference type="Pfam" id="PF13361">
    <property type="entry name" value="UvrD_C"/>
    <property type="match status" value="1"/>
</dbReference>
<evidence type="ECO:0000256" key="8">
    <source>
        <dbReference type="ARBA" id="ARBA00048988"/>
    </source>
</evidence>
<dbReference type="InterPro" id="IPR027417">
    <property type="entry name" value="P-loop_NTPase"/>
</dbReference>
<feature type="domain" description="UvrD-like helicase ATP-binding" evidence="11">
    <location>
        <begin position="304"/>
        <end position="597"/>
    </location>
</feature>
<dbReference type="GO" id="GO:0016787">
    <property type="term" value="F:hydrolase activity"/>
    <property type="evidence" value="ECO:0007669"/>
    <property type="project" value="UniProtKB-UniRule"/>
</dbReference>
<evidence type="ECO:0000256" key="10">
    <source>
        <dbReference type="SAM" id="MobiDB-lite"/>
    </source>
</evidence>
<proteinExistence type="predicted"/>
<evidence type="ECO:0000256" key="4">
    <source>
        <dbReference type="ARBA" id="ARBA00022840"/>
    </source>
</evidence>
<dbReference type="OrthoDB" id="9787585at2"/>
<dbReference type="EC" id="5.6.2.4" evidence="7"/>
<evidence type="ECO:0000256" key="3">
    <source>
        <dbReference type="ARBA" id="ARBA00022806"/>
    </source>
</evidence>
<comment type="catalytic activity">
    <reaction evidence="6">
        <text>Couples ATP hydrolysis with the unwinding of duplex DNA by translocating in the 3'-5' direction.</text>
        <dbReference type="EC" id="5.6.2.4"/>
    </reaction>
</comment>
<evidence type="ECO:0000313" key="13">
    <source>
        <dbReference type="Proteomes" id="UP000433493"/>
    </source>
</evidence>
<dbReference type="InterPro" id="IPR014017">
    <property type="entry name" value="DNA_helicase_UvrD-like_C"/>
</dbReference>
<dbReference type="EMBL" id="WBKB01000003">
    <property type="protein sequence ID" value="KAB1643539.1"/>
    <property type="molecule type" value="Genomic_DNA"/>
</dbReference>
<evidence type="ECO:0000256" key="9">
    <source>
        <dbReference type="PROSITE-ProRule" id="PRU00560"/>
    </source>
</evidence>
<dbReference type="PROSITE" id="PS51198">
    <property type="entry name" value="UVRD_HELICASE_ATP_BIND"/>
    <property type="match status" value="1"/>
</dbReference>
<evidence type="ECO:0000259" key="11">
    <source>
        <dbReference type="PROSITE" id="PS51198"/>
    </source>
</evidence>
<dbReference type="Proteomes" id="UP000433493">
    <property type="component" value="Unassembled WGS sequence"/>
</dbReference>
<dbReference type="GO" id="GO:0005524">
    <property type="term" value="F:ATP binding"/>
    <property type="evidence" value="ECO:0007669"/>
    <property type="project" value="UniProtKB-UniRule"/>
</dbReference>
<dbReference type="Gene3D" id="3.40.50.300">
    <property type="entry name" value="P-loop containing nucleotide triphosphate hydrolases"/>
    <property type="match status" value="2"/>
</dbReference>
<evidence type="ECO:0000256" key="5">
    <source>
        <dbReference type="ARBA" id="ARBA00023235"/>
    </source>
</evidence>
<gene>
    <name evidence="12" type="ORF">F8O05_06545</name>
</gene>
<dbReference type="AlphaFoldDB" id="A0A7J5BD72"/>
<evidence type="ECO:0000256" key="2">
    <source>
        <dbReference type="ARBA" id="ARBA00022801"/>
    </source>
</evidence>
<keyword evidence="13" id="KW-1185">Reference proteome</keyword>
<dbReference type="PANTHER" id="PTHR11070:SF45">
    <property type="entry name" value="DNA 3'-5' HELICASE"/>
    <property type="match status" value="1"/>
</dbReference>
<dbReference type="SUPFAM" id="SSF52540">
    <property type="entry name" value="P-loop containing nucleoside triphosphate hydrolases"/>
    <property type="match status" value="1"/>
</dbReference>
<dbReference type="GO" id="GO:0003677">
    <property type="term" value="F:DNA binding"/>
    <property type="evidence" value="ECO:0007669"/>
    <property type="project" value="InterPro"/>
</dbReference>
<comment type="catalytic activity">
    <reaction evidence="8">
        <text>ATP + H2O = ADP + phosphate + H(+)</text>
        <dbReference type="Rhea" id="RHEA:13065"/>
        <dbReference type="ChEBI" id="CHEBI:15377"/>
        <dbReference type="ChEBI" id="CHEBI:15378"/>
        <dbReference type="ChEBI" id="CHEBI:30616"/>
        <dbReference type="ChEBI" id="CHEBI:43474"/>
        <dbReference type="ChEBI" id="CHEBI:456216"/>
        <dbReference type="EC" id="5.6.2.4"/>
    </reaction>
</comment>
<dbReference type="InterPro" id="IPR000212">
    <property type="entry name" value="DNA_helicase_UvrD/REP"/>
</dbReference>
<dbReference type="PANTHER" id="PTHR11070">
    <property type="entry name" value="UVRD / RECB / PCRA DNA HELICASE FAMILY MEMBER"/>
    <property type="match status" value="1"/>
</dbReference>
<evidence type="ECO:0000256" key="7">
    <source>
        <dbReference type="ARBA" id="ARBA00034808"/>
    </source>
</evidence>
<reference evidence="12 13" key="1">
    <citation type="submission" date="2019-09" db="EMBL/GenBank/DDBJ databases">
        <title>Phylogeny of genus Pseudoclavibacter and closely related genus.</title>
        <authorList>
            <person name="Li Y."/>
        </authorList>
    </citation>
    <scope>NUCLEOTIDE SEQUENCE [LARGE SCALE GENOMIC DNA]</scope>
    <source>
        <strain evidence="12 13">KCTC 13959</strain>
    </source>
</reference>
<sequence>MPMIMWVKNQSSPVDGSLKTKIFNFLTKLSDSDETPGLHIEPIQNSVDPRARTGRIDQQFRAVLFRLESVGRETTYVFEGAYNHDEAIERAKTRKLQVNPVNGVPEIIELEAAEVDGHGDAVLAKAAEIAAAQEKAAAATARGLAVTPLLVSRGYTVDGLVTEVGFTVADAERLMAAADEAELSHIGEAFVNSWQQLAVVAMLEGIPQERILAEIEGPVEPEEGEVSAQEPLAEDTAAESAEVGAASKFAEALGDAKREASDEAEQIIRSFEHPAAKQQFRYIEDQDELQRVIESDDFGQWIVFLHPDQQRYVDRDYNGPFRLTGGAGTGKTVVLLHRARRLAKANPDARIVLTTFTRALARMLARDLKRLDAHLPLASKLGEPGIYIAGIDQLVAEVRRRWPKPFDAAALRVIGDTVGMRNPDTRSDDMWDRAVGLHGDELGPELGSRAFAEREYLNVVLRNRILERDEYLTASRAGIGQRLGRKQRVAMWKIIEQFRLSEKLDQRVAFYELAAIGAAMLEETGLKLVDHLLVDEGQDLTAPRWQFLRALAVEGPNDMFIAEDAHQRIYGQPVRMGALGINIRGRSRRLRLNYRTTQETLDFALKALAGETWETGEGTAEDNEGYVSARRGPEPRLLESDSGAPHSTLIAQVIGDWIAEGIDPRTIAVLGRTKDEVTAIARDLTRKGIPAKGETPDSVASASSVVTMTMHQSKGQEFSRVVLHNLSDGAFPRRARRGATEEELHEIRQMDAALLYVAATRARDELVVTYSGEPTGLLV</sequence>
<keyword evidence="4 9" id="KW-0067">ATP-binding</keyword>
<dbReference type="InterPro" id="IPR014016">
    <property type="entry name" value="UvrD-like_ATP-bd"/>
</dbReference>
<dbReference type="GO" id="GO:0005829">
    <property type="term" value="C:cytosol"/>
    <property type="evidence" value="ECO:0007669"/>
    <property type="project" value="TreeGrafter"/>
</dbReference>
<keyword evidence="2 9" id="KW-0378">Hydrolase</keyword>
<comment type="caution">
    <text evidence="12">The sequence shown here is derived from an EMBL/GenBank/DDBJ whole genome shotgun (WGS) entry which is preliminary data.</text>
</comment>
<dbReference type="GO" id="GO:0043138">
    <property type="term" value="F:3'-5' DNA helicase activity"/>
    <property type="evidence" value="ECO:0007669"/>
    <property type="project" value="UniProtKB-EC"/>
</dbReference>
<organism evidence="12 13">
    <name type="scientific">Gulosibacter chungangensis</name>
    <dbReference type="NCBI Taxonomy" id="979746"/>
    <lineage>
        <taxon>Bacteria</taxon>
        <taxon>Bacillati</taxon>
        <taxon>Actinomycetota</taxon>
        <taxon>Actinomycetes</taxon>
        <taxon>Micrococcales</taxon>
        <taxon>Microbacteriaceae</taxon>
        <taxon>Gulosibacter</taxon>
    </lineage>
</organism>
<keyword evidence="3 9" id="KW-0347">Helicase</keyword>
<dbReference type="GO" id="GO:0000725">
    <property type="term" value="P:recombinational repair"/>
    <property type="evidence" value="ECO:0007669"/>
    <property type="project" value="TreeGrafter"/>
</dbReference>
<feature type="binding site" evidence="9">
    <location>
        <begin position="325"/>
        <end position="332"/>
    </location>
    <ligand>
        <name>ATP</name>
        <dbReference type="ChEBI" id="CHEBI:30616"/>
    </ligand>
</feature>
<feature type="region of interest" description="Disordered" evidence="10">
    <location>
        <begin position="218"/>
        <end position="237"/>
    </location>
</feature>
<accession>A0A7J5BD72</accession>
<evidence type="ECO:0000313" key="12">
    <source>
        <dbReference type="EMBL" id="KAB1643539.1"/>
    </source>
</evidence>
<evidence type="ECO:0000256" key="1">
    <source>
        <dbReference type="ARBA" id="ARBA00022741"/>
    </source>
</evidence>
<keyword evidence="1 9" id="KW-0547">Nucleotide-binding</keyword>
<name>A0A7J5BD72_9MICO</name>
<protein>
    <recommendedName>
        <fullName evidence="7">DNA 3'-5' helicase</fullName>
        <ecNumber evidence="7">5.6.2.4</ecNumber>
    </recommendedName>
</protein>